<proteinExistence type="inferred from homology"/>
<dbReference type="InterPro" id="IPR006224">
    <property type="entry name" value="PsdUridine_synth_RluA-like_CS"/>
</dbReference>
<evidence type="ECO:0000259" key="4">
    <source>
        <dbReference type="Pfam" id="PF00849"/>
    </source>
</evidence>
<dbReference type="Proteomes" id="UP000002009">
    <property type="component" value="Chromosome 11"/>
</dbReference>
<dbReference type="GO" id="GO:0003723">
    <property type="term" value="F:RNA binding"/>
    <property type="evidence" value="ECO:0007669"/>
    <property type="project" value="InterPro"/>
</dbReference>
<dbReference type="InterPro" id="IPR020103">
    <property type="entry name" value="PsdUridine_synth_cat_dom_sf"/>
</dbReference>
<dbReference type="InParanoid" id="C1EDH6"/>
<dbReference type="OrthoDB" id="418349at2759"/>
<comment type="similarity">
    <text evidence="2">Belongs to the pseudouridine synthase RluA family.</text>
</comment>
<dbReference type="Gene3D" id="3.30.2350.10">
    <property type="entry name" value="Pseudouridine synthase"/>
    <property type="match status" value="1"/>
</dbReference>
<evidence type="ECO:0000313" key="6">
    <source>
        <dbReference type="Proteomes" id="UP000002009"/>
    </source>
</evidence>
<dbReference type="SUPFAM" id="SSF55120">
    <property type="entry name" value="Pseudouridine synthase"/>
    <property type="match status" value="1"/>
</dbReference>
<evidence type="ECO:0000256" key="3">
    <source>
        <dbReference type="SAM" id="MobiDB-lite"/>
    </source>
</evidence>
<dbReference type="CDD" id="cd02869">
    <property type="entry name" value="PseudoU_synth_RluA_like"/>
    <property type="match status" value="1"/>
</dbReference>
<gene>
    <name evidence="5" type="ORF">MICPUN_62274</name>
</gene>
<evidence type="ECO:0000256" key="2">
    <source>
        <dbReference type="ARBA" id="ARBA00010876"/>
    </source>
</evidence>
<dbReference type="GO" id="GO:0009982">
    <property type="term" value="F:pseudouridine synthase activity"/>
    <property type="evidence" value="ECO:0007669"/>
    <property type="project" value="InterPro"/>
</dbReference>
<dbReference type="RefSeq" id="XP_002504802.1">
    <property type="nucleotide sequence ID" value="XM_002504756.1"/>
</dbReference>
<evidence type="ECO:0000256" key="1">
    <source>
        <dbReference type="ARBA" id="ARBA00000073"/>
    </source>
</evidence>
<dbReference type="KEGG" id="mis:MICPUN_62274"/>
<dbReference type="GeneID" id="8247224"/>
<dbReference type="OMA" id="HACAIRI"/>
<dbReference type="PROSITE" id="PS01129">
    <property type="entry name" value="PSI_RLU"/>
    <property type="match status" value="1"/>
</dbReference>
<name>C1EDH6_MICCC</name>
<comment type="catalytic activity">
    <reaction evidence="1">
        <text>a uridine in RNA = a pseudouridine in RNA</text>
        <dbReference type="Rhea" id="RHEA:48348"/>
        <dbReference type="Rhea" id="RHEA-COMP:12068"/>
        <dbReference type="Rhea" id="RHEA-COMP:12069"/>
        <dbReference type="ChEBI" id="CHEBI:65314"/>
        <dbReference type="ChEBI" id="CHEBI:65315"/>
    </reaction>
</comment>
<dbReference type="eggNOG" id="KOG1919">
    <property type="taxonomic scope" value="Eukaryota"/>
</dbReference>
<dbReference type="GO" id="GO:0000455">
    <property type="term" value="P:enzyme-directed rRNA pseudouridine synthesis"/>
    <property type="evidence" value="ECO:0007669"/>
    <property type="project" value="TreeGrafter"/>
</dbReference>
<dbReference type="InterPro" id="IPR050188">
    <property type="entry name" value="RluA_PseudoU_synthase"/>
</dbReference>
<accession>C1EDH6</accession>
<dbReference type="PANTHER" id="PTHR21600:SF87">
    <property type="entry name" value="RNA PSEUDOURIDYLATE SYNTHASE DOMAIN-CONTAINING PROTEIN 1"/>
    <property type="match status" value="1"/>
</dbReference>
<keyword evidence="6" id="KW-1185">Reference proteome</keyword>
<feature type="region of interest" description="Disordered" evidence="3">
    <location>
        <begin position="1"/>
        <end position="63"/>
    </location>
</feature>
<feature type="compositionally biased region" description="Low complexity" evidence="3">
    <location>
        <begin position="38"/>
        <end position="63"/>
    </location>
</feature>
<evidence type="ECO:0000313" key="5">
    <source>
        <dbReference type="EMBL" id="ACO66060.1"/>
    </source>
</evidence>
<dbReference type="AlphaFoldDB" id="C1EDH6"/>
<dbReference type="EMBL" id="CP001330">
    <property type="protein sequence ID" value="ACO66060.1"/>
    <property type="molecule type" value="Genomic_DNA"/>
</dbReference>
<sequence length="345" mass="36931">MRACLARPTVAAAAGPSRPHRSDYSRRRLRSIARVPSRASTPARDATTAADDAPGPASSPRAPVVIHEDDDVLVIDKPAGMSFHNDDLVTNLPGVLSTVRALQAKGELRGSDYAGELHSVHRLDKITSGILLLAKNERVASWLARQFARRRVHKYYVALSARKPSKKMGTVRGDMAQARRGTYKLTRCSSNSTPAAVTKFVSRGVRGASPGGDRPLRVLLMRPLTGKTHQLRVCAKSLGAPVLGDAAYGGADTNKNANKNDGAGGEDRGYLHAAALRVAMPGGNVMEVVCKPTEGREWTHASAGFHDAWTSFGFDELIGADEWFGGSVGSGLLASRRAELFEDED</sequence>
<organism evidence="5 6">
    <name type="scientific">Micromonas commoda (strain RCC299 / NOUM17 / CCMP2709)</name>
    <name type="common">Picoplanktonic green alga</name>
    <dbReference type="NCBI Taxonomy" id="296587"/>
    <lineage>
        <taxon>Eukaryota</taxon>
        <taxon>Viridiplantae</taxon>
        <taxon>Chlorophyta</taxon>
        <taxon>Mamiellophyceae</taxon>
        <taxon>Mamiellales</taxon>
        <taxon>Mamiellaceae</taxon>
        <taxon>Micromonas</taxon>
    </lineage>
</organism>
<dbReference type="Pfam" id="PF00849">
    <property type="entry name" value="PseudoU_synth_2"/>
    <property type="match status" value="1"/>
</dbReference>
<dbReference type="PANTHER" id="PTHR21600">
    <property type="entry name" value="MITOCHONDRIAL RNA PSEUDOURIDINE SYNTHASE"/>
    <property type="match status" value="1"/>
</dbReference>
<feature type="domain" description="Pseudouridine synthase RsuA/RluA-like" evidence="4">
    <location>
        <begin position="71"/>
        <end position="235"/>
    </location>
</feature>
<dbReference type="STRING" id="296587.C1EDH6"/>
<dbReference type="InterPro" id="IPR006145">
    <property type="entry name" value="PsdUridine_synth_RsuA/RluA"/>
</dbReference>
<reference evidence="5 6" key="1">
    <citation type="journal article" date="2009" name="Science">
        <title>Green evolution and dynamic adaptations revealed by genomes of the marine picoeukaryotes Micromonas.</title>
        <authorList>
            <person name="Worden A.Z."/>
            <person name="Lee J.H."/>
            <person name="Mock T."/>
            <person name="Rouze P."/>
            <person name="Simmons M.P."/>
            <person name="Aerts A.L."/>
            <person name="Allen A.E."/>
            <person name="Cuvelier M.L."/>
            <person name="Derelle E."/>
            <person name="Everett M.V."/>
            <person name="Foulon E."/>
            <person name="Grimwood J."/>
            <person name="Gundlach H."/>
            <person name="Henrissat B."/>
            <person name="Napoli C."/>
            <person name="McDonald S.M."/>
            <person name="Parker M.S."/>
            <person name="Rombauts S."/>
            <person name="Salamov A."/>
            <person name="Von Dassow P."/>
            <person name="Badger J.H."/>
            <person name="Coutinho P.M."/>
            <person name="Demir E."/>
            <person name="Dubchak I."/>
            <person name="Gentemann C."/>
            <person name="Eikrem W."/>
            <person name="Gready J.E."/>
            <person name="John U."/>
            <person name="Lanier W."/>
            <person name="Lindquist E.A."/>
            <person name="Lucas S."/>
            <person name="Mayer K.F."/>
            <person name="Moreau H."/>
            <person name="Not F."/>
            <person name="Otillar R."/>
            <person name="Panaud O."/>
            <person name="Pangilinan J."/>
            <person name="Paulsen I."/>
            <person name="Piegu B."/>
            <person name="Poliakov A."/>
            <person name="Robbens S."/>
            <person name="Schmutz J."/>
            <person name="Toulza E."/>
            <person name="Wyss T."/>
            <person name="Zelensky A."/>
            <person name="Zhou K."/>
            <person name="Armbrust E.V."/>
            <person name="Bhattacharya D."/>
            <person name="Goodenough U.W."/>
            <person name="Van de Peer Y."/>
            <person name="Grigoriev I.V."/>
        </authorList>
    </citation>
    <scope>NUCLEOTIDE SEQUENCE [LARGE SCALE GENOMIC DNA]</scope>
    <source>
        <strain evidence="6">RCC299 / NOUM17</strain>
    </source>
</reference>
<protein>
    <recommendedName>
        <fullName evidence="4">Pseudouridine synthase RsuA/RluA-like domain-containing protein</fullName>
    </recommendedName>
</protein>